<protein>
    <submittedName>
        <fullName evidence="1">Uncharacterized protein</fullName>
    </submittedName>
</protein>
<organism evidence="1">
    <name type="scientific">Rhodosorus marinus</name>
    <dbReference type="NCBI Taxonomy" id="101924"/>
    <lineage>
        <taxon>Eukaryota</taxon>
        <taxon>Rhodophyta</taxon>
        <taxon>Stylonematophyceae</taxon>
        <taxon>Stylonematales</taxon>
        <taxon>Stylonemataceae</taxon>
        <taxon>Rhodosorus</taxon>
    </lineage>
</organism>
<dbReference type="AlphaFoldDB" id="A0A7S0BFJ6"/>
<name>A0A7S0BFJ6_9RHOD</name>
<reference evidence="1" key="1">
    <citation type="submission" date="2021-01" db="EMBL/GenBank/DDBJ databases">
        <authorList>
            <person name="Corre E."/>
            <person name="Pelletier E."/>
            <person name="Niang G."/>
            <person name="Scheremetjew M."/>
            <person name="Finn R."/>
            <person name="Kale V."/>
            <person name="Holt S."/>
            <person name="Cochrane G."/>
            <person name="Meng A."/>
            <person name="Brown T."/>
            <person name="Cohen L."/>
        </authorList>
    </citation>
    <scope>NUCLEOTIDE SEQUENCE</scope>
    <source>
        <strain evidence="1">UTEX LB 2760</strain>
    </source>
</reference>
<dbReference type="EMBL" id="HBEK01004956">
    <property type="protein sequence ID" value="CAD8392739.1"/>
    <property type="molecule type" value="Transcribed_RNA"/>
</dbReference>
<accession>A0A7S0BFJ6</accession>
<gene>
    <name evidence="1" type="ORF">RMAR0315_LOCUS2724</name>
</gene>
<sequence length="104" mass="11872">MYNEVKGAVVMLNSGMYFRRIWSSGSATHYMAEVISMFLQGARIDDDVAKKYGNKLSNFIEEEMLQKPGKNCRGVGEPEWHHQPLVQSKRGGERSFVYITLLDP</sequence>
<evidence type="ECO:0000313" key="1">
    <source>
        <dbReference type="EMBL" id="CAD8392739.1"/>
    </source>
</evidence>
<proteinExistence type="predicted"/>